<evidence type="ECO:0000313" key="3">
    <source>
        <dbReference type="EMBL" id="RAG81739.1"/>
    </source>
</evidence>
<dbReference type="Pfam" id="PF18183">
    <property type="entry name" value="SLATT_2"/>
    <property type="match status" value="1"/>
</dbReference>
<reference evidence="3 4" key="1">
    <citation type="submission" date="2018-06" db="EMBL/GenBank/DDBJ databases">
        <title>Streptacidiphilus pinicola sp. nov., isolated from pine grove soil.</title>
        <authorList>
            <person name="Roh S.G."/>
            <person name="Park S."/>
            <person name="Kim M.-K."/>
            <person name="Yun B.-R."/>
            <person name="Park J."/>
            <person name="Kim M.J."/>
            <person name="Kim Y.S."/>
            <person name="Kim S.B."/>
        </authorList>
    </citation>
    <scope>NUCLEOTIDE SEQUENCE [LARGE SCALE GENOMIC DNA]</scope>
    <source>
        <strain evidence="3 4">MMS16-CNU450</strain>
    </source>
</reference>
<comment type="caution">
    <text evidence="3">The sequence shown here is derived from an EMBL/GenBank/DDBJ whole genome shotgun (WGS) entry which is preliminary data.</text>
</comment>
<gene>
    <name evidence="3" type="ORF">DN069_31265</name>
</gene>
<sequence length="192" mass="21400">MPQKNIAVGAAPVVIPGSPEESFETLFRWIENEAIEAHQWYLDEKRSKAFVSKLLRLLSIVLVTVGTLFPTLSLASNSRVPSEYGYLLFGCAGGMLLADRGFGFSSAWTRYMSTAGRLNAIIKDYQLKWGLYAINSGDPEMRHAKASEIIEGFASEVFSLIESETETWLTDFQVNLEALRSAAGDRERPKKQ</sequence>
<dbReference type="InterPro" id="IPR040688">
    <property type="entry name" value="SLATT_2"/>
</dbReference>
<protein>
    <recommendedName>
        <fullName evidence="2">SMODS and SLOG-associating 2TM effector domain-containing protein</fullName>
    </recommendedName>
</protein>
<name>A0A2X0K2E8_9ACTN</name>
<dbReference type="RefSeq" id="WP_111506608.1">
    <property type="nucleotide sequence ID" value="NZ_QKYN01000141.1"/>
</dbReference>
<dbReference type="Proteomes" id="UP000248889">
    <property type="component" value="Unassembled WGS sequence"/>
</dbReference>
<evidence type="ECO:0000256" key="1">
    <source>
        <dbReference type="SAM" id="Phobius"/>
    </source>
</evidence>
<keyword evidence="1" id="KW-1133">Transmembrane helix</keyword>
<evidence type="ECO:0000259" key="2">
    <source>
        <dbReference type="Pfam" id="PF18183"/>
    </source>
</evidence>
<feature type="transmembrane region" description="Helical" evidence="1">
    <location>
        <begin position="54"/>
        <end position="72"/>
    </location>
</feature>
<proteinExistence type="predicted"/>
<keyword evidence="4" id="KW-1185">Reference proteome</keyword>
<keyword evidence="1" id="KW-0472">Membrane</keyword>
<keyword evidence="1" id="KW-0812">Transmembrane</keyword>
<feature type="domain" description="SMODS and SLOG-associating 2TM effector" evidence="2">
    <location>
        <begin position="17"/>
        <end position="178"/>
    </location>
</feature>
<dbReference type="AlphaFoldDB" id="A0A2X0K2E8"/>
<dbReference type="NCBIfam" id="NF033633">
    <property type="entry name" value="SLATT_2"/>
    <property type="match status" value="1"/>
</dbReference>
<organism evidence="3 4">
    <name type="scientific">Streptacidiphilus pinicola</name>
    <dbReference type="NCBI Taxonomy" id="2219663"/>
    <lineage>
        <taxon>Bacteria</taxon>
        <taxon>Bacillati</taxon>
        <taxon>Actinomycetota</taxon>
        <taxon>Actinomycetes</taxon>
        <taxon>Kitasatosporales</taxon>
        <taxon>Streptomycetaceae</taxon>
        <taxon>Streptacidiphilus</taxon>
    </lineage>
</organism>
<feature type="transmembrane region" description="Helical" evidence="1">
    <location>
        <begin position="84"/>
        <end position="102"/>
    </location>
</feature>
<accession>A0A2X0K2E8</accession>
<dbReference type="EMBL" id="QKYN01000141">
    <property type="protein sequence ID" value="RAG81739.1"/>
    <property type="molecule type" value="Genomic_DNA"/>
</dbReference>
<evidence type="ECO:0000313" key="4">
    <source>
        <dbReference type="Proteomes" id="UP000248889"/>
    </source>
</evidence>
<dbReference type="OrthoDB" id="4536877at2"/>